<comment type="function">
    <text evidence="5">Responsible for synthesis of pseudouridine from uracil-516 in 16S ribosomal RNA.</text>
</comment>
<evidence type="ECO:0000256" key="2">
    <source>
        <dbReference type="ARBA" id="ARBA00022884"/>
    </source>
</evidence>
<dbReference type="PANTHER" id="PTHR47683">
    <property type="entry name" value="PSEUDOURIDINE SYNTHASE FAMILY PROTEIN-RELATED"/>
    <property type="match status" value="1"/>
</dbReference>
<dbReference type="GO" id="GO:0003723">
    <property type="term" value="F:RNA binding"/>
    <property type="evidence" value="ECO:0007669"/>
    <property type="project" value="UniProtKB-KW"/>
</dbReference>
<dbReference type="InterPro" id="IPR006145">
    <property type="entry name" value="PsdUridine_synth_RsuA/RluA"/>
</dbReference>
<name>A0A1H9TN17_9GAMM</name>
<dbReference type="Proteomes" id="UP000186904">
    <property type="component" value="Unassembled WGS sequence"/>
</dbReference>
<dbReference type="RefSeq" id="WP_074779308.1">
    <property type="nucleotide sequence ID" value="NZ_FOGN01000003.1"/>
</dbReference>
<feature type="domain" description="RNA-binding S4" evidence="8">
    <location>
        <begin position="1"/>
        <end position="59"/>
    </location>
</feature>
<evidence type="ECO:0000256" key="7">
    <source>
        <dbReference type="RuleBase" id="RU003887"/>
    </source>
</evidence>
<keyword evidence="2 6" id="KW-0694">RNA-binding</keyword>
<comment type="similarity">
    <text evidence="1 7">Belongs to the pseudouridine synthase RsuA family.</text>
</comment>
<evidence type="ECO:0000313" key="11">
    <source>
        <dbReference type="Proteomes" id="UP000186599"/>
    </source>
</evidence>
<dbReference type="InterPro" id="IPR020094">
    <property type="entry name" value="TruA/RsuA/RluB/E/F_N"/>
</dbReference>
<dbReference type="Pfam" id="PF01479">
    <property type="entry name" value="S4"/>
    <property type="match status" value="1"/>
</dbReference>
<dbReference type="InterPro" id="IPR050343">
    <property type="entry name" value="RsuA_PseudoU_synthase"/>
</dbReference>
<dbReference type="InterPro" id="IPR018496">
    <property type="entry name" value="PsdUridine_synth_RsuA/RluB_CS"/>
</dbReference>
<keyword evidence="3 7" id="KW-0413">Isomerase</keyword>
<dbReference type="NCBIfam" id="TIGR00093">
    <property type="entry name" value="pseudouridine synthase"/>
    <property type="match status" value="1"/>
</dbReference>
<dbReference type="STRING" id="653930.SAMN05216589_1891"/>
<dbReference type="InterPro" id="IPR036986">
    <property type="entry name" value="S4_RNA-bd_sf"/>
</dbReference>
<dbReference type="EC" id="5.4.99.-" evidence="7"/>
<keyword evidence="11" id="KW-1185">Reference proteome</keyword>
<dbReference type="EMBL" id="FOGN01000003">
    <property type="protein sequence ID" value="SER98458.1"/>
    <property type="molecule type" value="Genomic_DNA"/>
</dbReference>
<dbReference type="CDD" id="cd00165">
    <property type="entry name" value="S4"/>
    <property type="match status" value="1"/>
</dbReference>
<protein>
    <recommendedName>
        <fullName evidence="7">Pseudouridine synthase</fullName>
        <ecNumber evidence="7">5.4.99.-</ecNumber>
    </recommendedName>
</protein>
<evidence type="ECO:0000256" key="1">
    <source>
        <dbReference type="ARBA" id="ARBA00008348"/>
    </source>
</evidence>
<evidence type="ECO:0000313" key="12">
    <source>
        <dbReference type="Proteomes" id="UP000186904"/>
    </source>
</evidence>
<dbReference type="Gene3D" id="3.30.70.580">
    <property type="entry name" value="Pseudouridine synthase I, catalytic domain, N-terminal subdomain"/>
    <property type="match status" value="1"/>
</dbReference>
<dbReference type="Gene3D" id="3.30.70.1560">
    <property type="entry name" value="Alpha-L RNA-binding motif"/>
    <property type="match status" value="1"/>
</dbReference>
<proteinExistence type="inferred from homology"/>
<dbReference type="CDD" id="cd02553">
    <property type="entry name" value="PseudoU_synth_RsuA"/>
    <property type="match status" value="1"/>
</dbReference>
<organism evidence="9 12">
    <name type="scientific">Halopseudomonas bauzanensis</name>
    <dbReference type="NCBI Taxonomy" id="653930"/>
    <lineage>
        <taxon>Bacteria</taxon>
        <taxon>Pseudomonadati</taxon>
        <taxon>Pseudomonadota</taxon>
        <taxon>Gammaproteobacteria</taxon>
        <taxon>Pseudomonadales</taxon>
        <taxon>Pseudomonadaceae</taxon>
        <taxon>Halopseudomonas</taxon>
    </lineage>
</organism>
<dbReference type="InterPro" id="IPR002942">
    <property type="entry name" value="S4_RNA-bd"/>
</dbReference>
<dbReference type="InterPro" id="IPR042092">
    <property type="entry name" value="PsdUridine_s_RsuA/RluB/E/F_cat"/>
</dbReference>
<dbReference type="InterPro" id="IPR020103">
    <property type="entry name" value="PsdUridine_synth_cat_dom_sf"/>
</dbReference>
<dbReference type="Gene3D" id="3.10.290.10">
    <property type="entry name" value="RNA-binding S4 domain"/>
    <property type="match status" value="1"/>
</dbReference>
<dbReference type="PROSITE" id="PS50889">
    <property type="entry name" value="S4"/>
    <property type="match status" value="1"/>
</dbReference>
<evidence type="ECO:0000259" key="8">
    <source>
        <dbReference type="SMART" id="SM00363"/>
    </source>
</evidence>
<evidence type="ECO:0000256" key="6">
    <source>
        <dbReference type="PROSITE-ProRule" id="PRU00182"/>
    </source>
</evidence>
<dbReference type="OrthoDB" id="9807213at2"/>
<dbReference type="Pfam" id="PF00849">
    <property type="entry name" value="PseudoU_synth_2"/>
    <property type="match status" value="1"/>
</dbReference>
<accession>A0A1H9TN17</accession>
<dbReference type="PANTHER" id="PTHR47683:SF4">
    <property type="entry name" value="PSEUDOURIDINE SYNTHASE"/>
    <property type="match status" value="1"/>
</dbReference>
<dbReference type="SUPFAM" id="SSF55120">
    <property type="entry name" value="Pseudouridine synthase"/>
    <property type="match status" value="1"/>
</dbReference>
<comment type="catalytic activity">
    <reaction evidence="4">
        <text>uridine(516) in 16S rRNA = pseudouridine(516) in 16S rRNA</text>
        <dbReference type="Rhea" id="RHEA:38867"/>
        <dbReference type="Rhea" id="RHEA-COMP:10089"/>
        <dbReference type="Rhea" id="RHEA-COMP:10090"/>
        <dbReference type="ChEBI" id="CHEBI:65314"/>
        <dbReference type="ChEBI" id="CHEBI:65315"/>
        <dbReference type="EC" id="5.4.99.19"/>
    </reaction>
</comment>
<dbReference type="SMART" id="SM00363">
    <property type="entry name" value="S4"/>
    <property type="match status" value="1"/>
</dbReference>
<dbReference type="AlphaFoldDB" id="A0A1H9TN17"/>
<evidence type="ECO:0000313" key="10">
    <source>
        <dbReference type="EMBL" id="SFM00618.1"/>
    </source>
</evidence>
<dbReference type="Proteomes" id="UP000186599">
    <property type="component" value="Unassembled WGS sequence"/>
</dbReference>
<reference evidence="11 12" key="1">
    <citation type="submission" date="2016-10" db="EMBL/GenBank/DDBJ databases">
        <authorList>
            <person name="de Groot N.N."/>
        </authorList>
    </citation>
    <scope>NUCLEOTIDE SEQUENCE [LARGE SCALE GENOMIC DNA]</scope>
    <source>
        <strain evidence="10 11">CGMCC 1.9095</strain>
        <strain evidence="9 12">DSM 22558</strain>
    </source>
</reference>
<dbReference type="InterPro" id="IPR000748">
    <property type="entry name" value="PsdUridine_synth_RsuA/RluB/E/F"/>
</dbReference>
<evidence type="ECO:0000256" key="4">
    <source>
        <dbReference type="ARBA" id="ARBA00036749"/>
    </source>
</evidence>
<dbReference type="GO" id="GO:0160136">
    <property type="term" value="F:16S rRNA pseudouridine(516) synthase activity"/>
    <property type="evidence" value="ECO:0007669"/>
    <property type="project" value="UniProtKB-EC"/>
</dbReference>
<dbReference type="PROSITE" id="PS01149">
    <property type="entry name" value="PSI_RSU"/>
    <property type="match status" value="1"/>
</dbReference>
<dbReference type="EMBL" id="FOUA01000003">
    <property type="protein sequence ID" value="SFM00618.1"/>
    <property type="molecule type" value="Genomic_DNA"/>
</dbReference>
<evidence type="ECO:0000256" key="5">
    <source>
        <dbReference type="ARBA" id="ARBA00037590"/>
    </source>
</evidence>
<dbReference type="GO" id="GO:0000455">
    <property type="term" value="P:enzyme-directed rRNA pseudouridine synthesis"/>
    <property type="evidence" value="ECO:0007669"/>
    <property type="project" value="UniProtKB-ARBA"/>
</dbReference>
<gene>
    <name evidence="10" type="ORF">SAMN04487855_1889</name>
    <name evidence="9" type="ORF">SAMN05216589_1891</name>
</gene>
<evidence type="ECO:0000313" key="9">
    <source>
        <dbReference type="EMBL" id="SER98458.1"/>
    </source>
</evidence>
<evidence type="ECO:0000256" key="3">
    <source>
        <dbReference type="ARBA" id="ARBA00023235"/>
    </source>
</evidence>
<sequence>MRLDRFLALHTQHSQQTARLLIAAGRVSVNERIVRDGQQRIDRFTRVQLDDAVLQQHNALYLMLYKPGGYLSATCDPVHPTVMELLAEPLRQQLHLAGRLDRSTTGLLILTNDGLWSRRLTEPGRRIPKVYLVGTAEPIAAHAAECFAQGIHLAREGVDTSPAQLQLLAPCQARLTIHEGRHHQVKRMFHAVGNRVTSLHRESMGIIELDPALRPGQYRLLTPEEIASVPTAGSRLV</sequence>
<dbReference type="SUPFAM" id="SSF55174">
    <property type="entry name" value="Alpha-L RNA-binding motif"/>
    <property type="match status" value="1"/>
</dbReference>